<evidence type="ECO:0000313" key="3">
    <source>
        <dbReference type="EMBL" id="SMO43364.1"/>
    </source>
</evidence>
<reference evidence="3 4" key="1">
    <citation type="submission" date="2017-05" db="EMBL/GenBank/DDBJ databases">
        <authorList>
            <person name="Varghese N."/>
            <person name="Submissions S."/>
        </authorList>
    </citation>
    <scope>NUCLEOTIDE SEQUENCE [LARGE SCALE GENOMIC DNA]</scope>
    <source>
        <strain evidence="3 4">DSM 21985</strain>
    </source>
</reference>
<dbReference type="OrthoDB" id="488160at2"/>
<name>A0A521B8C4_9BACT</name>
<dbReference type="Gene3D" id="3.40.1620.10">
    <property type="entry name" value="YefM-like domain"/>
    <property type="match status" value="1"/>
</dbReference>
<dbReference type="Pfam" id="PF02604">
    <property type="entry name" value="PhdYeFM_antitox"/>
    <property type="match status" value="1"/>
</dbReference>
<dbReference type="AlphaFoldDB" id="A0A521B8C4"/>
<evidence type="ECO:0000256" key="2">
    <source>
        <dbReference type="RuleBase" id="RU362080"/>
    </source>
</evidence>
<evidence type="ECO:0000256" key="1">
    <source>
        <dbReference type="ARBA" id="ARBA00009981"/>
    </source>
</evidence>
<keyword evidence="4" id="KW-1185">Reference proteome</keyword>
<comment type="similarity">
    <text evidence="1 2">Belongs to the phD/YefM antitoxin family.</text>
</comment>
<protein>
    <recommendedName>
        <fullName evidence="2">Antitoxin</fullName>
    </recommendedName>
</protein>
<accession>A0A521B8C4</accession>
<proteinExistence type="inferred from homology"/>
<gene>
    <name evidence="3" type="ORF">SAMN06265219_10293</name>
</gene>
<dbReference type="SUPFAM" id="SSF143120">
    <property type="entry name" value="YefM-like"/>
    <property type="match status" value="1"/>
</dbReference>
<evidence type="ECO:0000313" key="4">
    <source>
        <dbReference type="Proteomes" id="UP000317557"/>
    </source>
</evidence>
<comment type="function">
    <text evidence="2">Antitoxin component of a type II toxin-antitoxin (TA) system.</text>
</comment>
<dbReference type="NCBIfam" id="TIGR01552">
    <property type="entry name" value="phd_fam"/>
    <property type="match status" value="1"/>
</dbReference>
<dbReference type="Proteomes" id="UP000317557">
    <property type="component" value="Unassembled WGS sequence"/>
</dbReference>
<sequence>MDVKTVNSASARKSFSELLNESGYGGKRIVVTRKGKAIAAMVSIQDLEAIQALEDNKDASEAKRILEDAESEFIPWEQAKKELS</sequence>
<organism evidence="3 4">
    <name type="scientific">Gracilimonas mengyeensis</name>
    <dbReference type="NCBI Taxonomy" id="1302730"/>
    <lineage>
        <taxon>Bacteria</taxon>
        <taxon>Pseudomonadati</taxon>
        <taxon>Balneolota</taxon>
        <taxon>Balneolia</taxon>
        <taxon>Balneolales</taxon>
        <taxon>Balneolaceae</taxon>
        <taxon>Gracilimonas</taxon>
    </lineage>
</organism>
<dbReference type="InterPro" id="IPR006442">
    <property type="entry name" value="Antitoxin_Phd/YefM"/>
</dbReference>
<dbReference type="InterPro" id="IPR036165">
    <property type="entry name" value="YefM-like_sf"/>
</dbReference>
<dbReference type="RefSeq" id="WP_142453112.1">
    <property type="nucleotide sequence ID" value="NZ_FXTP01000002.1"/>
</dbReference>
<dbReference type="EMBL" id="FXTP01000002">
    <property type="protein sequence ID" value="SMO43364.1"/>
    <property type="molecule type" value="Genomic_DNA"/>
</dbReference>